<dbReference type="EMBL" id="JNCF01000002">
    <property type="protein sequence ID" value="KGP64275.1"/>
    <property type="molecule type" value="Genomic_DNA"/>
</dbReference>
<dbReference type="InterPro" id="IPR025489">
    <property type="entry name" value="DUF4381"/>
</dbReference>
<dbReference type="AlphaFoldDB" id="A0A0A2ST14"/>
<proteinExistence type="predicted"/>
<evidence type="ECO:0000313" key="3">
    <source>
        <dbReference type="Proteomes" id="UP000054422"/>
    </source>
</evidence>
<gene>
    <name evidence="2" type="ORF">EP47_00020</name>
</gene>
<dbReference type="Pfam" id="PF14316">
    <property type="entry name" value="DUF4381"/>
    <property type="match status" value="1"/>
</dbReference>
<keyword evidence="1" id="KW-0472">Membrane</keyword>
<keyword evidence="1" id="KW-1133">Transmembrane helix</keyword>
<feature type="transmembrane region" description="Helical" evidence="1">
    <location>
        <begin position="28"/>
        <end position="47"/>
    </location>
</feature>
<evidence type="ECO:0008006" key="4">
    <source>
        <dbReference type="Google" id="ProtNLM"/>
    </source>
</evidence>
<dbReference type="OrthoDB" id="283083at2"/>
<keyword evidence="1" id="KW-0812">Transmembrane</keyword>
<accession>A0A0A2ST14</accession>
<evidence type="ECO:0000256" key="1">
    <source>
        <dbReference type="SAM" id="Phobius"/>
    </source>
</evidence>
<comment type="caution">
    <text evidence="2">The sequence shown here is derived from an EMBL/GenBank/DDBJ whole genome shotgun (WGS) entry which is preliminary data.</text>
</comment>
<keyword evidence="3" id="KW-1185">Reference proteome</keyword>
<protein>
    <recommendedName>
        <fullName evidence="4">DUF4381 domain-containing protein</fullName>
    </recommendedName>
</protein>
<evidence type="ECO:0000313" key="2">
    <source>
        <dbReference type="EMBL" id="KGP64275.1"/>
    </source>
</evidence>
<dbReference type="Proteomes" id="UP000054422">
    <property type="component" value="Unassembled WGS sequence"/>
</dbReference>
<dbReference type="STRING" id="1498499.EP47_00020"/>
<organism evidence="2 3">
    <name type="scientific">Legionella norrlandica</name>
    <dbReference type="NCBI Taxonomy" id="1498499"/>
    <lineage>
        <taxon>Bacteria</taxon>
        <taxon>Pseudomonadati</taxon>
        <taxon>Pseudomonadota</taxon>
        <taxon>Gammaproteobacteria</taxon>
        <taxon>Legionellales</taxon>
        <taxon>Legionellaceae</taxon>
        <taxon>Legionella</taxon>
    </lineage>
</organism>
<reference evidence="2 3" key="1">
    <citation type="submission" date="2014-05" db="EMBL/GenBank/DDBJ databases">
        <authorList>
            <person name="Rizzardi K."/>
            <person name="Winiecka-Krusnell J."/>
            <person name="Ramliden M."/>
            <person name="Alm E."/>
            <person name="Andersson S."/>
            <person name="Byfors S."/>
        </authorList>
    </citation>
    <scope>NUCLEOTIDE SEQUENCE [LARGE SCALE GENOMIC DNA]</scope>
    <source>
        <strain evidence="2 3">LEGN</strain>
    </source>
</reference>
<name>A0A0A2ST14_9GAMM</name>
<dbReference type="RefSeq" id="WP_035886428.1">
    <property type="nucleotide sequence ID" value="NZ_JNCF01000002.1"/>
</dbReference>
<sequence>MAKAEPLAQLRDIHLPEPIGWWPLAPGWYGLMILLLMIIIGITYFIYRKHVHALPKKQALNLLKIYKEQYEKDKNTQLASARISELLKRVALVYYPRSEVASIHGEAWFEFLNNTSRGIDFKPVKSMLLDSPFKASETLDLNPLITRAEQWIKQRRVPCSN</sequence>